<dbReference type="Gene3D" id="3.90.1590.10">
    <property type="entry name" value="glutathione-dependent formaldehyde- activating enzyme (gfa)"/>
    <property type="match status" value="1"/>
</dbReference>
<name>A0A4R5Q627_9PROT</name>
<dbReference type="PROSITE" id="PS51891">
    <property type="entry name" value="CENP_V_GFA"/>
    <property type="match status" value="1"/>
</dbReference>
<dbReference type="GO" id="GO:0016846">
    <property type="term" value="F:carbon-sulfur lyase activity"/>
    <property type="evidence" value="ECO:0007669"/>
    <property type="project" value="InterPro"/>
</dbReference>
<keyword evidence="4" id="KW-0456">Lyase</keyword>
<comment type="similarity">
    <text evidence="1">Belongs to the Gfa family.</text>
</comment>
<protein>
    <submittedName>
        <fullName evidence="6">GFA family protein</fullName>
    </submittedName>
</protein>
<feature type="domain" description="CENP-V/GFA" evidence="5">
    <location>
        <begin position="19"/>
        <end position="136"/>
    </location>
</feature>
<dbReference type="SUPFAM" id="SSF51316">
    <property type="entry name" value="Mss4-like"/>
    <property type="match status" value="1"/>
</dbReference>
<dbReference type="AlphaFoldDB" id="A0A4R5Q627"/>
<evidence type="ECO:0000313" key="7">
    <source>
        <dbReference type="Proteomes" id="UP000295096"/>
    </source>
</evidence>
<evidence type="ECO:0000313" key="6">
    <source>
        <dbReference type="EMBL" id="TDH58156.1"/>
    </source>
</evidence>
<dbReference type="Proteomes" id="UP000295096">
    <property type="component" value="Unassembled WGS sequence"/>
</dbReference>
<dbReference type="EMBL" id="SMSJ01000148">
    <property type="protein sequence ID" value="TDH58156.1"/>
    <property type="molecule type" value="Genomic_DNA"/>
</dbReference>
<dbReference type="GO" id="GO:0046872">
    <property type="term" value="F:metal ion binding"/>
    <property type="evidence" value="ECO:0007669"/>
    <property type="project" value="UniProtKB-KW"/>
</dbReference>
<keyword evidence="2" id="KW-0479">Metal-binding</keyword>
<evidence type="ECO:0000256" key="3">
    <source>
        <dbReference type="ARBA" id="ARBA00022833"/>
    </source>
</evidence>
<accession>A0A4R5Q627</accession>
<keyword evidence="7" id="KW-1185">Reference proteome</keyword>
<organism evidence="6 7">
    <name type="scientific">Dankookia rubra</name>
    <dbReference type="NCBI Taxonomy" id="1442381"/>
    <lineage>
        <taxon>Bacteria</taxon>
        <taxon>Pseudomonadati</taxon>
        <taxon>Pseudomonadota</taxon>
        <taxon>Alphaproteobacteria</taxon>
        <taxon>Acetobacterales</taxon>
        <taxon>Roseomonadaceae</taxon>
        <taxon>Dankookia</taxon>
    </lineage>
</organism>
<evidence type="ECO:0000256" key="4">
    <source>
        <dbReference type="ARBA" id="ARBA00023239"/>
    </source>
</evidence>
<evidence type="ECO:0000256" key="2">
    <source>
        <dbReference type="ARBA" id="ARBA00022723"/>
    </source>
</evidence>
<dbReference type="InterPro" id="IPR011057">
    <property type="entry name" value="Mss4-like_sf"/>
</dbReference>
<gene>
    <name evidence="6" type="ORF">E2C06_34035</name>
</gene>
<dbReference type="InterPro" id="IPR006913">
    <property type="entry name" value="CENP-V/GFA"/>
</dbReference>
<evidence type="ECO:0000259" key="5">
    <source>
        <dbReference type="PROSITE" id="PS51891"/>
    </source>
</evidence>
<dbReference type="Pfam" id="PF04828">
    <property type="entry name" value="GFA"/>
    <property type="match status" value="1"/>
</dbReference>
<dbReference type="OrthoDB" id="9807246at2"/>
<dbReference type="PANTHER" id="PTHR33337:SF40">
    <property type="entry name" value="CENP-V_GFA DOMAIN-CONTAINING PROTEIN-RELATED"/>
    <property type="match status" value="1"/>
</dbReference>
<dbReference type="PANTHER" id="PTHR33337">
    <property type="entry name" value="GFA DOMAIN-CONTAINING PROTEIN"/>
    <property type="match status" value="1"/>
</dbReference>
<sequence>MTTGRTICHPRSMTRDLPLPGGCNCGEVRYLITQPILTTYICHCHLCQKRTGSAFSMSVVIPADGFDLARGKPLRTERRLAGGARIFAHVCPACHSRTHTQREGRKTVNVRAGTLDDTSWVRPVAQFWTSSAQPWAVVHGDILSYAEQPTDFTPLLIAWREQSK</sequence>
<reference evidence="6 7" key="1">
    <citation type="journal article" date="2016" name="J. Microbiol.">
        <title>Dankookia rubra gen. nov., sp. nov., an alphaproteobacterium isolated from sediment of a shallow stream.</title>
        <authorList>
            <person name="Kim W.H."/>
            <person name="Kim D.H."/>
            <person name="Kang K."/>
            <person name="Ahn T.Y."/>
        </authorList>
    </citation>
    <scope>NUCLEOTIDE SEQUENCE [LARGE SCALE GENOMIC DNA]</scope>
    <source>
        <strain evidence="6 7">JCM30602</strain>
    </source>
</reference>
<comment type="caution">
    <text evidence="6">The sequence shown here is derived from an EMBL/GenBank/DDBJ whole genome shotgun (WGS) entry which is preliminary data.</text>
</comment>
<proteinExistence type="inferred from homology"/>
<evidence type="ECO:0000256" key="1">
    <source>
        <dbReference type="ARBA" id="ARBA00005495"/>
    </source>
</evidence>
<keyword evidence="3" id="KW-0862">Zinc</keyword>